<dbReference type="Gene3D" id="2.60.120.330">
    <property type="entry name" value="B-lactam Antibiotic, Isopenicillin N Synthase, Chain"/>
    <property type="match status" value="1"/>
</dbReference>
<keyword evidence="1" id="KW-0479">Metal-binding</keyword>
<dbReference type="SUPFAM" id="SSF51197">
    <property type="entry name" value="Clavaminate synthase-like"/>
    <property type="match status" value="1"/>
</dbReference>
<feature type="domain" description="Fe2OG dioxygenase" evidence="2">
    <location>
        <begin position="177"/>
        <end position="292"/>
    </location>
</feature>
<dbReference type="InterPro" id="IPR026992">
    <property type="entry name" value="DIOX_N"/>
</dbReference>
<reference evidence="3 4" key="1">
    <citation type="submission" date="2019-09" db="EMBL/GenBank/DDBJ databases">
        <authorList>
            <person name="Brejova B."/>
        </authorList>
    </citation>
    <scope>NUCLEOTIDE SEQUENCE [LARGE SCALE GENOMIC DNA]</scope>
</reference>
<dbReference type="Pfam" id="PF14226">
    <property type="entry name" value="DIOX_N"/>
    <property type="match status" value="1"/>
</dbReference>
<dbReference type="GO" id="GO:0044283">
    <property type="term" value="P:small molecule biosynthetic process"/>
    <property type="evidence" value="ECO:0007669"/>
    <property type="project" value="UniProtKB-ARBA"/>
</dbReference>
<protein>
    <recommendedName>
        <fullName evidence="2">Fe2OG dioxygenase domain-containing protein</fullName>
    </recommendedName>
</protein>
<organism evidence="3 4">
    <name type="scientific">Magnusiomyces paraingens</name>
    <dbReference type="NCBI Taxonomy" id="2606893"/>
    <lineage>
        <taxon>Eukaryota</taxon>
        <taxon>Fungi</taxon>
        <taxon>Dikarya</taxon>
        <taxon>Ascomycota</taxon>
        <taxon>Saccharomycotina</taxon>
        <taxon>Dipodascomycetes</taxon>
        <taxon>Dipodascales</taxon>
        <taxon>Dipodascaceae</taxon>
        <taxon>Magnusiomyces</taxon>
    </lineage>
</organism>
<comment type="similarity">
    <text evidence="1">Belongs to the iron/ascorbate-dependent oxidoreductase family.</text>
</comment>
<dbReference type="GO" id="GO:0046872">
    <property type="term" value="F:metal ion binding"/>
    <property type="evidence" value="ECO:0007669"/>
    <property type="project" value="UniProtKB-KW"/>
</dbReference>
<keyword evidence="1" id="KW-0560">Oxidoreductase</keyword>
<dbReference type="EMBL" id="CABVLU010000003">
    <property type="protein sequence ID" value="VVT53545.1"/>
    <property type="molecule type" value="Genomic_DNA"/>
</dbReference>
<dbReference type="PANTHER" id="PTHR47990">
    <property type="entry name" value="2-OXOGLUTARATE (2OG) AND FE(II)-DEPENDENT OXYGENASE SUPERFAMILY PROTEIN-RELATED"/>
    <property type="match status" value="1"/>
</dbReference>
<keyword evidence="4" id="KW-1185">Reference proteome</keyword>
<evidence type="ECO:0000256" key="1">
    <source>
        <dbReference type="RuleBase" id="RU003682"/>
    </source>
</evidence>
<dbReference type="InterPro" id="IPR044861">
    <property type="entry name" value="IPNS-like_FE2OG_OXY"/>
</dbReference>
<dbReference type="InterPro" id="IPR005123">
    <property type="entry name" value="Oxoglu/Fe-dep_dioxygenase_dom"/>
</dbReference>
<dbReference type="AlphaFoldDB" id="A0A5E8BXS4"/>
<dbReference type="RefSeq" id="XP_031854235.1">
    <property type="nucleotide sequence ID" value="XM_031998344.1"/>
</dbReference>
<evidence type="ECO:0000259" key="2">
    <source>
        <dbReference type="PROSITE" id="PS51471"/>
    </source>
</evidence>
<dbReference type="InterPro" id="IPR050231">
    <property type="entry name" value="Iron_ascorbate_oxido_reductase"/>
</dbReference>
<proteinExistence type="inferred from homology"/>
<dbReference type="Proteomes" id="UP000398389">
    <property type="component" value="Unassembled WGS sequence"/>
</dbReference>
<dbReference type="InterPro" id="IPR027443">
    <property type="entry name" value="IPNS-like_sf"/>
</dbReference>
<accession>A0A5E8BXS4</accession>
<dbReference type="OrthoDB" id="288590at2759"/>
<evidence type="ECO:0000313" key="3">
    <source>
        <dbReference type="EMBL" id="VVT53545.1"/>
    </source>
</evidence>
<sequence>MSAFTSLPIIDISLADNPETKPKLLQDLEHALFRVGFLYLINHGIEQEARDILELAPKSFEVPQAEKDAVAMTTNPHFVGYTALGMEYTAQHVDIREQYDFGSARDPDPLFREDDTVEPWRRLKGPSPYLPDSVLPGFEKTVTTYIAGMERVASRLLDLIAECLNLPPETFHQFEADMNRLKIVKYPPPKAEEIEKAGGAFLHGGSQFQGVGPHKDSSGMFTFVLQDNVGGLEVLNQAGEWIPATPLQDSFVVNIAQGFEALTGGRCGATTHQVISPSENVTRYSIPYFHSIRLDLTKQDIDNQLSFIKGRIPEPSDLKKRAVDVPSEFIQPQYKTFGDAHLRNRVVSHKDVAKIWYPKQDAIYNSA</sequence>
<keyword evidence="1" id="KW-0408">Iron</keyword>
<evidence type="ECO:0000313" key="4">
    <source>
        <dbReference type="Proteomes" id="UP000398389"/>
    </source>
</evidence>
<dbReference type="GeneID" id="43582444"/>
<gene>
    <name evidence="3" type="ORF">SAPINGB_P003628</name>
</gene>
<dbReference type="PROSITE" id="PS51471">
    <property type="entry name" value="FE2OG_OXY"/>
    <property type="match status" value="1"/>
</dbReference>
<name>A0A5E8BXS4_9ASCO</name>
<dbReference type="Pfam" id="PF03171">
    <property type="entry name" value="2OG-FeII_Oxy"/>
    <property type="match status" value="1"/>
</dbReference>
<dbReference type="GO" id="GO:0016491">
    <property type="term" value="F:oxidoreductase activity"/>
    <property type="evidence" value="ECO:0007669"/>
    <property type="project" value="UniProtKB-KW"/>
</dbReference>